<reference evidence="5 6" key="1">
    <citation type="submission" date="2023-10" db="EMBL/GenBank/DDBJ databases">
        <title>Rubellicoccus peritrichatus gen. nov., sp. nov., isolated from an algae of coral reef tank.</title>
        <authorList>
            <person name="Luo J."/>
        </authorList>
    </citation>
    <scope>NUCLEOTIDE SEQUENCE [LARGE SCALE GENOMIC DNA]</scope>
    <source>
        <strain evidence="5 6">CR14</strain>
    </source>
</reference>
<proteinExistence type="inferred from homology"/>
<evidence type="ECO:0000256" key="2">
    <source>
        <dbReference type="ARBA" id="ARBA00022741"/>
    </source>
</evidence>
<dbReference type="InterPro" id="IPR037257">
    <property type="entry name" value="T2SS_E_N_sf"/>
</dbReference>
<dbReference type="Gene3D" id="3.30.450.90">
    <property type="match status" value="1"/>
</dbReference>
<dbReference type="InterPro" id="IPR001482">
    <property type="entry name" value="T2SS/T4SS_dom"/>
</dbReference>
<gene>
    <name evidence="5" type="ORF">RZN69_15520</name>
</gene>
<keyword evidence="3" id="KW-0067">ATP-binding</keyword>
<evidence type="ECO:0000259" key="4">
    <source>
        <dbReference type="PROSITE" id="PS00662"/>
    </source>
</evidence>
<dbReference type="InterPro" id="IPR027417">
    <property type="entry name" value="P-loop_NTPase"/>
</dbReference>
<feature type="domain" description="Bacterial type II secretion system protein E" evidence="4">
    <location>
        <begin position="375"/>
        <end position="389"/>
    </location>
</feature>
<accession>A0AAQ3L7F3</accession>
<dbReference type="EMBL" id="CP136920">
    <property type="protein sequence ID" value="WOO40032.1"/>
    <property type="molecule type" value="Genomic_DNA"/>
</dbReference>
<dbReference type="SUPFAM" id="SSF160246">
    <property type="entry name" value="EspE N-terminal domain-like"/>
    <property type="match status" value="1"/>
</dbReference>
<dbReference type="PANTHER" id="PTHR30258">
    <property type="entry name" value="TYPE II SECRETION SYSTEM PROTEIN GSPE-RELATED"/>
    <property type="match status" value="1"/>
</dbReference>
<name>A0AAQ3L7F3_9BACT</name>
<dbReference type="SMART" id="SM00382">
    <property type="entry name" value="AAA"/>
    <property type="match status" value="1"/>
</dbReference>
<dbReference type="KEGG" id="puo:RZN69_15520"/>
<dbReference type="GO" id="GO:0005524">
    <property type="term" value="F:ATP binding"/>
    <property type="evidence" value="ECO:0007669"/>
    <property type="project" value="UniProtKB-KW"/>
</dbReference>
<dbReference type="PANTHER" id="PTHR30258:SF3">
    <property type="entry name" value="SLL1921 PROTEIN"/>
    <property type="match status" value="1"/>
</dbReference>
<evidence type="ECO:0000256" key="1">
    <source>
        <dbReference type="ARBA" id="ARBA00006611"/>
    </source>
</evidence>
<keyword evidence="6" id="KW-1185">Reference proteome</keyword>
<evidence type="ECO:0000313" key="5">
    <source>
        <dbReference type="EMBL" id="WOO40032.1"/>
    </source>
</evidence>
<comment type="similarity">
    <text evidence="1">Belongs to the GSP E family.</text>
</comment>
<dbReference type="InterPro" id="IPR003593">
    <property type="entry name" value="AAA+_ATPase"/>
</dbReference>
<dbReference type="SUPFAM" id="SSF52540">
    <property type="entry name" value="P-loop containing nucleoside triphosphate hydrolases"/>
    <property type="match status" value="1"/>
</dbReference>
<dbReference type="AlphaFoldDB" id="A0AAQ3L7F3"/>
<dbReference type="GO" id="GO:0016887">
    <property type="term" value="F:ATP hydrolysis activity"/>
    <property type="evidence" value="ECO:0007669"/>
    <property type="project" value="TreeGrafter"/>
</dbReference>
<organism evidence="5 6">
    <name type="scientific">Rubellicoccus peritrichatus</name>
    <dbReference type="NCBI Taxonomy" id="3080537"/>
    <lineage>
        <taxon>Bacteria</taxon>
        <taxon>Pseudomonadati</taxon>
        <taxon>Verrucomicrobiota</taxon>
        <taxon>Opitutia</taxon>
        <taxon>Puniceicoccales</taxon>
        <taxon>Cerasicoccaceae</taxon>
        <taxon>Rubellicoccus</taxon>
    </lineage>
</organism>
<dbReference type="GO" id="GO:0005886">
    <property type="term" value="C:plasma membrane"/>
    <property type="evidence" value="ECO:0007669"/>
    <property type="project" value="TreeGrafter"/>
</dbReference>
<dbReference type="PROSITE" id="PS00662">
    <property type="entry name" value="T2SP_E"/>
    <property type="match status" value="1"/>
</dbReference>
<evidence type="ECO:0000256" key="3">
    <source>
        <dbReference type="ARBA" id="ARBA00022840"/>
    </source>
</evidence>
<dbReference type="Gene3D" id="3.40.50.300">
    <property type="entry name" value="P-loop containing nucleotide triphosphate hydrolases"/>
    <property type="match status" value="1"/>
</dbReference>
<dbReference type="Proteomes" id="UP001304300">
    <property type="component" value="Chromosome"/>
</dbReference>
<sequence>MSSSVNEMPDVFAMPFLSRLDEEQRELFLELPRDERVGWLSLLWDEPEKELVERLANESGLNVVESLNLPEDPRGGVPLRIINEYRCLPIIPPEGENEHELHLVTVWPPDAVMDDWILASCGMEPHWHLGLPKKISETITQVFGVGSSSLEDQDMEGFADDEADEEEDEDAALIRFVNEVITKAVADRATDIHFEPQREMLHIRYRIDGELVPVRVPENLVHFQRAIISRLKIMAKLNISERRRPQDGRIAFKMPGDELDIRISSLPTLYGESVSLRLLSNKTQPVTIEDLGFLPADIRMIDRILARPHGIILATGPTGAGKSTTLSAFLRQVRDPRRRIITIEDPVEYEIEGVNQVQVHHEIGLTFASTLRSTLRQDPDVIMIGEIRDRETAEIAIRSSLTGHLVLSTLHTNDAPGALTRLIDMDIEPFLIASSVEMIIAQRLVRRLCPECNQPADHELAHLASCLVALHVDPKEIENGHKLRKPGGCDYCRGLGYRGRVGLFEILRVEESIHEMIIQRKSAREIREVAEAGGMSTLQGSGWSQAVRGVASLEEVMRYADIISDEEGGYDEEEVVSTEVIENESLSEEMPES</sequence>
<dbReference type="CDD" id="cd01129">
    <property type="entry name" value="PulE-GspE-like"/>
    <property type="match status" value="1"/>
</dbReference>
<dbReference type="Pfam" id="PF00437">
    <property type="entry name" value="T2SSE"/>
    <property type="match status" value="1"/>
</dbReference>
<dbReference type="FunFam" id="3.40.50.300:FF:000398">
    <property type="entry name" value="Type IV pilus assembly ATPase PilB"/>
    <property type="match status" value="1"/>
</dbReference>
<evidence type="ECO:0000313" key="6">
    <source>
        <dbReference type="Proteomes" id="UP001304300"/>
    </source>
</evidence>
<dbReference type="RefSeq" id="WP_317832125.1">
    <property type="nucleotide sequence ID" value="NZ_CP136920.1"/>
</dbReference>
<protein>
    <submittedName>
        <fullName evidence="5">ATPase, T2SS/T4P/T4SS family</fullName>
    </submittedName>
</protein>
<keyword evidence="2" id="KW-0547">Nucleotide-binding</keyword>